<keyword evidence="3" id="KW-1185">Reference proteome</keyword>
<evidence type="ECO:0000259" key="1">
    <source>
        <dbReference type="Pfam" id="PF06985"/>
    </source>
</evidence>
<comment type="caution">
    <text evidence="2">The sequence shown here is derived from an EMBL/GenBank/DDBJ whole genome shotgun (WGS) entry which is preliminary data.</text>
</comment>
<name>A0A3D8RGU3_9HELO</name>
<protein>
    <recommendedName>
        <fullName evidence="1">Heterokaryon incompatibility domain-containing protein</fullName>
    </recommendedName>
</protein>
<dbReference type="PANTHER" id="PTHR24148">
    <property type="entry name" value="ANKYRIN REPEAT DOMAIN-CONTAINING PROTEIN 39 HOMOLOG-RELATED"/>
    <property type="match status" value="1"/>
</dbReference>
<gene>
    <name evidence="2" type="ORF">BP6252_07190</name>
</gene>
<dbReference type="EMBL" id="PDLM01000007">
    <property type="protein sequence ID" value="RDW73283.1"/>
    <property type="molecule type" value="Genomic_DNA"/>
</dbReference>
<dbReference type="Proteomes" id="UP000256645">
    <property type="component" value="Unassembled WGS sequence"/>
</dbReference>
<dbReference type="STRING" id="1849047.A0A3D8RGU3"/>
<sequence length="588" mass="66941">MSKTGRSEFKYEPLNPSYSSFRVAILRKGSRTAPIRVQLVHTTLNQLPVFEALSYTWGLPKPVRPIELNGKRFEVGENLWHALANLRSVTTDRNLWIDALCINQGDSPEALQERSIQVKEMMRTIYSRAETVLVWLGPEHLSSQRKFRVLEESSRKEDLRTPSGNSFSPFSFKIFKSRNESLQKSNAGINVLQNHHNHGNAADERELCGRPYWQRVWVIQEIGTAENLLVCWGKNVEPWEKFFNRIHTAHPPNSEWALKLDRHRQHRYKDSHNLLFNLVETYRDSQCQDPRDKIYGMMGLARDTFNSNLKVNYEKALFEVYGDVINFHYTSKTDSIYVRRSLIHISELIQSVLRRSSKDQEVSKANGKHLRDWHEDSEINKGRKFEAMGILAGKITDLGPCYDDLLADTRASNSWRTVLARVPGQHRPMLFETFEQFLETLIGLEQGKKFSVHTKAYPVNTNGDIRSVQTTKFFSGLGSSSHGRQCPSSQARIALTNSYDIGLVPGNAQIGDLVVQFEDSDVVAVVRNLLSLPNCLVGRAVLSNQATIRNSNDRPPFRVLPGPSGKIGALGENFNVSMDLLTLSRMTI</sequence>
<dbReference type="OrthoDB" id="2157530at2759"/>
<evidence type="ECO:0000313" key="3">
    <source>
        <dbReference type="Proteomes" id="UP000256645"/>
    </source>
</evidence>
<evidence type="ECO:0000313" key="2">
    <source>
        <dbReference type="EMBL" id="RDW73283.1"/>
    </source>
</evidence>
<organism evidence="2 3">
    <name type="scientific">Coleophoma cylindrospora</name>
    <dbReference type="NCBI Taxonomy" id="1849047"/>
    <lineage>
        <taxon>Eukaryota</taxon>
        <taxon>Fungi</taxon>
        <taxon>Dikarya</taxon>
        <taxon>Ascomycota</taxon>
        <taxon>Pezizomycotina</taxon>
        <taxon>Leotiomycetes</taxon>
        <taxon>Helotiales</taxon>
        <taxon>Dermateaceae</taxon>
        <taxon>Coleophoma</taxon>
    </lineage>
</organism>
<proteinExistence type="predicted"/>
<dbReference type="InterPro" id="IPR010730">
    <property type="entry name" value="HET"/>
</dbReference>
<dbReference type="AlphaFoldDB" id="A0A3D8RGU3"/>
<feature type="domain" description="Heterokaryon incompatibility" evidence="1">
    <location>
        <begin position="50"/>
        <end position="221"/>
    </location>
</feature>
<accession>A0A3D8RGU3</accession>
<dbReference type="Pfam" id="PF06985">
    <property type="entry name" value="HET"/>
    <property type="match status" value="1"/>
</dbReference>
<dbReference type="InterPro" id="IPR052895">
    <property type="entry name" value="HetReg/Transcr_Mod"/>
</dbReference>
<reference evidence="2 3" key="1">
    <citation type="journal article" date="2018" name="IMA Fungus">
        <title>IMA Genome-F 9: Draft genome sequence of Annulohypoxylon stygium, Aspergillus mulundensis, Berkeleyomyces basicola (syn. Thielaviopsis basicola), Ceratocystis smalleyi, two Cercospora beticola strains, Coleophoma cylindrospora, Fusarium fracticaudum, Phialophora cf. hyalina, and Morchella septimelata.</title>
        <authorList>
            <person name="Wingfield B.D."/>
            <person name="Bills G.F."/>
            <person name="Dong Y."/>
            <person name="Huang W."/>
            <person name="Nel W.J."/>
            <person name="Swalarsk-Parry B.S."/>
            <person name="Vaghefi N."/>
            <person name="Wilken P.M."/>
            <person name="An Z."/>
            <person name="de Beer Z.W."/>
            <person name="De Vos L."/>
            <person name="Chen L."/>
            <person name="Duong T.A."/>
            <person name="Gao Y."/>
            <person name="Hammerbacher A."/>
            <person name="Kikkert J.R."/>
            <person name="Li Y."/>
            <person name="Li H."/>
            <person name="Li K."/>
            <person name="Li Q."/>
            <person name="Liu X."/>
            <person name="Ma X."/>
            <person name="Naidoo K."/>
            <person name="Pethybridge S.J."/>
            <person name="Sun J."/>
            <person name="Steenkamp E.T."/>
            <person name="van der Nest M.A."/>
            <person name="van Wyk S."/>
            <person name="Wingfield M.J."/>
            <person name="Xiong C."/>
            <person name="Yue Q."/>
            <person name="Zhang X."/>
        </authorList>
    </citation>
    <scope>NUCLEOTIDE SEQUENCE [LARGE SCALE GENOMIC DNA]</scope>
    <source>
        <strain evidence="2 3">BP6252</strain>
    </source>
</reference>
<dbReference type="PANTHER" id="PTHR24148:SF64">
    <property type="entry name" value="HETEROKARYON INCOMPATIBILITY DOMAIN-CONTAINING PROTEIN"/>
    <property type="match status" value="1"/>
</dbReference>